<organism evidence="6 7">
    <name type="scientific">Corynespora cassiicola Philippines</name>
    <dbReference type="NCBI Taxonomy" id="1448308"/>
    <lineage>
        <taxon>Eukaryota</taxon>
        <taxon>Fungi</taxon>
        <taxon>Dikarya</taxon>
        <taxon>Ascomycota</taxon>
        <taxon>Pezizomycotina</taxon>
        <taxon>Dothideomycetes</taxon>
        <taxon>Pleosporomycetidae</taxon>
        <taxon>Pleosporales</taxon>
        <taxon>Corynesporascaceae</taxon>
        <taxon>Corynespora</taxon>
    </lineage>
</organism>
<dbReference type="GO" id="GO:0008270">
    <property type="term" value="F:zinc ion binding"/>
    <property type="evidence" value="ECO:0007669"/>
    <property type="project" value="UniProtKB-KW"/>
</dbReference>
<keyword evidence="7" id="KW-1185">Reference proteome</keyword>
<dbReference type="AlphaFoldDB" id="A0A2T2P495"/>
<gene>
    <name evidence="6" type="ORF">BS50DRAFT_583994</name>
</gene>
<keyword evidence="3" id="KW-0862">Zinc</keyword>
<dbReference type="PROSITE" id="PS01360">
    <property type="entry name" value="ZF_MYND_1"/>
    <property type="match status" value="1"/>
</dbReference>
<evidence type="ECO:0000256" key="1">
    <source>
        <dbReference type="ARBA" id="ARBA00022723"/>
    </source>
</evidence>
<evidence type="ECO:0000256" key="4">
    <source>
        <dbReference type="PROSITE-ProRule" id="PRU00134"/>
    </source>
</evidence>
<reference evidence="6 7" key="1">
    <citation type="journal article" date="2018" name="Front. Microbiol.">
        <title>Genome-Wide Analysis of Corynespora cassiicola Leaf Fall Disease Putative Effectors.</title>
        <authorList>
            <person name="Lopez D."/>
            <person name="Ribeiro S."/>
            <person name="Label P."/>
            <person name="Fumanal B."/>
            <person name="Venisse J.S."/>
            <person name="Kohler A."/>
            <person name="de Oliveira R.R."/>
            <person name="Labutti K."/>
            <person name="Lipzen A."/>
            <person name="Lail K."/>
            <person name="Bauer D."/>
            <person name="Ohm R.A."/>
            <person name="Barry K.W."/>
            <person name="Spatafora J."/>
            <person name="Grigoriev I.V."/>
            <person name="Martin F.M."/>
            <person name="Pujade-Renaud V."/>
        </authorList>
    </citation>
    <scope>NUCLEOTIDE SEQUENCE [LARGE SCALE GENOMIC DNA]</scope>
    <source>
        <strain evidence="6 7">Philippines</strain>
    </source>
</reference>
<evidence type="ECO:0000256" key="3">
    <source>
        <dbReference type="ARBA" id="ARBA00022833"/>
    </source>
</evidence>
<evidence type="ECO:0000256" key="2">
    <source>
        <dbReference type="ARBA" id="ARBA00022771"/>
    </source>
</evidence>
<keyword evidence="1" id="KW-0479">Metal-binding</keyword>
<dbReference type="InterPro" id="IPR002893">
    <property type="entry name" value="Znf_MYND"/>
</dbReference>
<name>A0A2T2P495_CORCC</name>
<evidence type="ECO:0000259" key="5">
    <source>
        <dbReference type="PROSITE" id="PS50865"/>
    </source>
</evidence>
<dbReference type="Gene3D" id="6.10.140.2220">
    <property type="match status" value="1"/>
</dbReference>
<evidence type="ECO:0000313" key="7">
    <source>
        <dbReference type="Proteomes" id="UP000240883"/>
    </source>
</evidence>
<dbReference type="SUPFAM" id="SSF144232">
    <property type="entry name" value="HIT/MYND zinc finger-like"/>
    <property type="match status" value="1"/>
</dbReference>
<feature type="domain" description="MYND-type" evidence="5">
    <location>
        <begin position="19"/>
        <end position="55"/>
    </location>
</feature>
<dbReference type="EMBL" id="KZ678130">
    <property type="protein sequence ID" value="PSN72459.1"/>
    <property type="molecule type" value="Genomic_DNA"/>
</dbReference>
<accession>A0A2T2P495</accession>
<dbReference type="PROSITE" id="PS50865">
    <property type="entry name" value="ZF_MYND_2"/>
    <property type="match status" value="1"/>
</dbReference>
<dbReference type="OrthoDB" id="437457at2759"/>
<sequence>MPAATPEIECATDISPTICGACKEIGTLRCGGCKNMHYCGSECQRKDWRVHKLLCKSFEQFQDKDRPSPAHHRAIYFPFDEQVPHFIWLCDSNDDTSRPSMTLPYLIRGDRPQENIYINSDWKREVKYSNLIVLWTVQKSRMNSSNTNDALAKTLGPKYVQKLRGDFVARGRKDRANDFSYETLLKMRTRTIDPPKKLDLDTKSLNAILSCLEVRAAGSELDMMVYI</sequence>
<evidence type="ECO:0000313" key="6">
    <source>
        <dbReference type="EMBL" id="PSN72459.1"/>
    </source>
</evidence>
<dbReference type="Pfam" id="PF01753">
    <property type="entry name" value="zf-MYND"/>
    <property type="match status" value="1"/>
</dbReference>
<dbReference type="Proteomes" id="UP000240883">
    <property type="component" value="Unassembled WGS sequence"/>
</dbReference>
<proteinExistence type="predicted"/>
<protein>
    <recommendedName>
        <fullName evidence="5">MYND-type domain-containing protein</fullName>
    </recommendedName>
</protein>
<dbReference type="STRING" id="1448308.A0A2T2P495"/>
<keyword evidence="2 4" id="KW-0863">Zinc-finger</keyword>